<dbReference type="AlphaFoldDB" id="A0A8J4TRJ0"/>
<accession>A0A8J4TRJ0</accession>
<proteinExistence type="predicted"/>
<protein>
    <submittedName>
        <fullName evidence="1">Ribonuclease Z</fullName>
    </submittedName>
</protein>
<dbReference type="EMBL" id="QNUK01000475">
    <property type="protein sequence ID" value="KAF5892793.1"/>
    <property type="molecule type" value="Genomic_DNA"/>
</dbReference>
<sequence>MRTLGDPQRSSAWMFDTDSKAGISGRRVRTPRRHHHRITSMVSGRRFLFGNFVGESPPL</sequence>
<name>A0A8J4TRJ0_CLAMG</name>
<dbReference type="Proteomes" id="UP000727407">
    <property type="component" value="Unassembled WGS sequence"/>
</dbReference>
<keyword evidence="2" id="KW-1185">Reference proteome</keyword>
<organism evidence="1 2">
    <name type="scientific">Clarias magur</name>
    <name type="common">Asian catfish</name>
    <name type="synonym">Macropteronotus magur</name>
    <dbReference type="NCBI Taxonomy" id="1594786"/>
    <lineage>
        <taxon>Eukaryota</taxon>
        <taxon>Metazoa</taxon>
        <taxon>Chordata</taxon>
        <taxon>Craniata</taxon>
        <taxon>Vertebrata</taxon>
        <taxon>Euteleostomi</taxon>
        <taxon>Actinopterygii</taxon>
        <taxon>Neopterygii</taxon>
        <taxon>Teleostei</taxon>
        <taxon>Ostariophysi</taxon>
        <taxon>Siluriformes</taxon>
        <taxon>Clariidae</taxon>
        <taxon>Clarias</taxon>
    </lineage>
</organism>
<evidence type="ECO:0000313" key="1">
    <source>
        <dbReference type="EMBL" id="KAF5892793.1"/>
    </source>
</evidence>
<gene>
    <name evidence="1" type="primary">rnz</name>
    <name evidence="1" type="ORF">DAT39_017499</name>
</gene>
<evidence type="ECO:0000313" key="2">
    <source>
        <dbReference type="Proteomes" id="UP000727407"/>
    </source>
</evidence>
<reference evidence="1" key="1">
    <citation type="submission" date="2020-07" db="EMBL/GenBank/DDBJ databases">
        <title>Clarias magur genome sequencing, assembly and annotation.</title>
        <authorList>
            <person name="Kushwaha B."/>
            <person name="Kumar R."/>
            <person name="Das P."/>
            <person name="Joshi C.G."/>
            <person name="Kumar D."/>
            <person name="Nagpure N.S."/>
            <person name="Pandey M."/>
            <person name="Agarwal S."/>
            <person name="Srivastava S."/>
            <person name="Singh M."/>
            <person name="Sahoo L."/>
            <person name="Jayasankar P."/>
            <person name="Meher P.K."/>
            <person name="Koringa P.G."/>
            <person name="Iquebal M.A."/>
            <person name="Das S.P."/>
            <person name="Bit A."/>
            <person name="Patnaik S."/>
            <person name="Patel N."/>
            <person name="Shah T.M."/>
            <person name="Hinsu A."/>
            <person name="Jena J.K."/>
        </authorList>
    </citation>
    <scope>NUCLEOTIDE SEQUENCE</scope>
    <source>
        <strain evidence="1">CIFAMagur01</strain>
        <tissue evidence="1">Testis</tissue>
    </source>
</reference>
<comment type="caution">
    <text evidence="1">The sequence shown here is derived from an EMBL/GenBank/DDBJ whole genome shotgun (WGS) entry which is preliminary data.</text>
</comment>